<keyword evidence="1" id="KW-0732">Signal</keyword>
<dbReference type="Gene3D" id="2.60.40.1120">
    <property type="entry name" value="Carboxypeptidase-like, regulatory domain"/>
    <property type="match status" value="1"/>
</dbReference>
<accession>A0ABT9B951</accession>
<keyword evidence="3" id="KW-1185">Reference proteome</keyword>
<feature type="chain" id="PRO_5046670038" evidence="1">
    <location>
        <begin position="23"/>
        <end position="650"/>
    </location>
</feature>
<protein>
    <submittedName>
        <fullName evidence="2">Carboxypeptidase-like regulatory domain-containing protein</fullName>
    </submittedName>
</protein>
<gene>
    <name evidence="2" type="ORF">Q5H93_00040</name>
</gene>
<reference evidence="2" key="1">
    <citation type="submission" date="2023-07" db="EMBL/GenBank/DDBJ databases">
        <authorList>
            <person name="Kim M.K."/>
        </authorList>
    </citation>
    <scope>NUCLEOTIDE SEQUENCE</scope>
    <source>
        <strain evidence="2">ASUV-10-1</strain>
    </source>
</reference>
<name>A0ABT9B951_9BACT</name>
<proteinExistence type="predicted"/>
<organism evidence="2 3">
    <name type="scientific">Hymenobacter aranciens</name>
    <dbReference type="NCBI Taxonomy" id="3063996"/>
    <lineage>
        <taxon>Bacteria</taxon>
        <taxon>Pseudomonadati</taxon>
        <taxon>Bacteroidota</taxon>
        <taxon>Cytophagia</taxon>
        <taxon>Cytophagales</taxon>
        <taxon>Hymenobacteraceae</taxon>
        <taxon>Hymenobacter</taxon>
    </lineage>
</organism>
<comment type="caution">
    <text evidence="2">The sequence shown here is derived from an EMBL/GenBank/DDBJ whole genome shotgun (WGS) entry which is preliminary data.</text>
</comment>
<feature type="signal peptide" evidence="1">
    <location>
        <begin position="1"/>
        <end position="22"/>
    </location>
</feature>
<dbReference type="SUPFAM" id="SSF49464">
    <property type="entry name" value="Carboxypeptidase regulatory domain-like"/>
    <property type="match status" value="1"/>
</dbReference>
<evidence type="ECO:0000313" key="2">
    <source>
        <dbReference type="EMBL" id="MDO7873103.1"/>
    </source>
</evidence>
<dbReference type="InterPro" id="IPR008969">
    <property type="entry name" value="CarboxyPept-like_regulatory"/>
</dbReference>
<dbReference type="RefSeq" id="WP_305004418.1">
    <property type="nucleotide sequence ID" value="NZ_JAUQSY010000001.1"/>
</dbReference>
<dbReference type="EMBL" id="JAUQSY010000001">
    <property type="protein sequence ID" value="MDO7873103.1"/>
    <property type="molecule type" value="Genomic_DNA"/>
</dbReference>
<evidence type="ECO:0000313" key="3">
    <source>
        <dbReference type="Proteomes" id="UP001176429"/>
    </source>
</evidence>
<evidence type="ECO:0000256" key="1">
    <source>
        <dbReference type="SAM" id="SignalP"/>
    </source>
</evidence>
<dbReference type="Pfam" id="PF13715">
    <property type="entry name" value="CarbopepD_reg_2"/>
    <property type="match status" value="1"/>
</dbReference>
<sequence length="650" mass="73893">MLLLRLLASLLLLSLLTPASQAQTPTLRGLVLDAETRQPIPNAQVGVARNRIGTSTNLDGRFALPIPAAYRQETLEVALLGYEPYRQLLPALPGPELRILLKLKPSKLGEVQVSGSVLGIVREAVVRIPQNYPVRPTRLEGFFRESDNDQQDNKYRYLAEAVLTVLKAPYTEPKDNGDIVIRQSRKVDLEEPTNFIRYKWYAGPFIPHRMDFVHNRLDFINERDFKDYDYRLTDLTTYLDRPVYVIHFGPKAGNKRANFEGKMYIDQQSYVFLAAEWKRTPAGIRNELGGLDAEERAYRVEYQSYAGRWHVKSVWYNTLAKSVTGKPMRHLAEYLTTAIDTAQATQPGYTARAQFMDVFLDNQVRYDSAFWQNHPTLLPPEQLRLTLRDRERQLAAEQLFTPKPAEQASSSKKALFNVLDRLRLGYIGGLLWVDSPGADLRVEVAPAGSAFRALGQVRAPQQRVVFWRGISYQLDVVKGLTVHYDNRIASWNFRGNGWSAGATYEVNLRPRHRPILLRAGLDYTRQRLRYELGNFDNPDRGLRLDGTKLDADNLRLGLQQRTDAWMPRLGLGVELSHRIEAVADLGWLFAQSTREELHLDEKSGFFLSRDDADVPLAAAGATVRVNGEAAGVPWRLGRPLLTVGLLYRLR</sequence>
<dbReference type="Proteomes" id="UP001176429">
    <property type="component" value="Unassembled WGS sequence"/>
</dbReference>